<dbReference type="InterPro" id="IPR022606">
    <property type="entry name" value="DUF2914"/>
</dbReference>
<evidence type="ECO:0000313" key="4">
    <source>
        <dbReference type="Proteomes" id="UP000663992"/>
    </source>
</evidence>
<dbReference type="Proteomes" id="UP000663992">
    <property type="component" value="Unassembled WGS sequence"/>
</dbReference>
<dbReference type="RefSeq" id="WP_206594680.1">
    <property type="nucleotide sequence ID" value="NZ_JAFKCS010000012.1"/>
</dbReference>
<evidence type="ECO:0000313" key="3">
    <source>
        <dbReference type="EMBL" id="MBN7820855.1"/>
    </source>
</evidence>
<comment type="caution">
    <text evidence="3">The sequence shown here is derived from an EMBL/GenBank/DDBJ whole genome shotgun (WGS) entry which is preliminary data.</text>
</comment>
<protein>
    <submittedName>
        <fullName evidence="3">DUF2914 domain-containing protein</fullName>
    </submittedName>
</protein>
<sequence length="131" mass="14999">MRNILLLMLALSFSFSASADIEQSQLTSGVDARQPRDDLGNEVFGRSTEVTQVYFYNLVTDMAGQQLTHKWLHEGELMAEVTLNIGSNQWRTWSSKRLLPAWNGNWQIQVWQGETLLVSKDFVFTLAQPDY</sequence>
<organism evidence="3 4">
    <name type="scientific">Bowmanella yangjiangensis</name>
    <dbReference type="NCBI Taxonomy" id="2811230"/>
    <lineage>
        <taxon>Bacteria</taxon>
        <taxon>Pseudomonadati</taxon>
        <taxon>Pseudomonadota</taxon>
        <taxon>Gammaproteobacteria</taxon>
        <taxon>Alteromonadales</taxon>
        <taxon>Alteromonadaceae</taxon>
        <taxon>Bowmanella</taxon>
    </lineage>
</organism>
<feature type="domain" description="DUF2914" evidence="2">
    <location>
        <begin position="65"/>
        <end position="113"/>
    </location>
</feature>
<proteinExistence type="predicted"/>
<evidence type="ECO:0000259" key="2">
    <source>
        <dbReference type="Pfam" id="PF11141"/>
    </source>
</evidence>
<evidence type="ECO:0000256" key="1">
    <source>
        <dbReference type="SAM" id="SignalP"/>
    </source>
</evidence>
<feature type="chain" id="PRO_5046777755" evidence="1">
    <location>
        <begin position="20"/>
        <end position="131"/>
    </location>
</feature>
<keyword evidence="1" id="KW-0732">Signal</keyword>
<gene>
    <name evidence="3" type="ORF">J0A65_13340</name>
</gene>
<feature type="signal peptide" evidence="1">
    <location>
        <begin position="1"/>
        <end position="19"/>
    </location>
</feature>
<dbReference type="EMBL" id="JAFKCS010000012">
    <property type="protein sequence ID" value="MBN7820855.1"/>
    <property type="molecule type" value="Genomic_DNA"/>
</dbReference>
<keyword evidence="4" id="KW-1185">Reference proteome</keyword>
<accession>A0ABS3CX19</accession>
<dbReference type="Pfam" id="PF11141">
    <property type="entry name" value="DUF2914"/>
    <property type="match status" value="1"/>
</dbReference>
<reference evidence="3 4" key="1">
    <citation type="submission" date="2021-03" db="EMBL/GenBank/DDBJ databases">
        <title>novel species isolated from a fishpond in China.</title>
        <authorList>
            <person name="Lu H."/>
            <person name="Cai Z."/>
        </authorList>
    </citation>
    <scope>NUCLEOTIDE SEQUENCE [LARGE SCALE GENOMIC DNA]</scope>
    <source>
        <strain evidence="3 4">Y57</strain>
    </source>
</reference>
<name>A0ABS3CX19_9ALTE</name>